<name>A0ABT2ELH8_9BACT</name>
<sequence>MTNREMGKSAGQEGKGQRVANSDWRTVLSGWQCPHIVKSLALKTTHRTHHPALKFFGSPRGLPSQTGDWQMVGRQRNDGGSVKAFLNGF</sequence>
<evidence type="ECO:0000313" key="3">
    <source>
        <dbReference type="Proteomes" id="UP001204798"/>
    </source>
</evidence>
<keyword evidence="3" id="KW-1185">Reference proteome</keyword>
<comment type="caution">
    <text evidence="2">The sequence shown here is derived from an EMBL/GenBank/DDBJ whole genome shotgun (WGS) entry which is preliminary data.</text>
</comment>
<protein>
    <submittedName>
        <fullName evidence="2">Uncharacterized protein</fullName>
    </submittedName>
</protein>
<feature type="region of interest" description="Disordered" evidence="1">
    <location>
        <begin position="1"/>
        <end position="21"/>
    </location>
</feature>
<organism evidence="2 3">
    <name type="scientific">Candidatus Fervidibacter sacchari</name>
    <dbReference type="NCBI Taxonomy" id="1448929"/>
    <lineage>
        <taxon>Bacteria</taxon>
        <taxon>Candidatus Fervidibacterota</taxon>
        <taxon>Candidatus Fervidibacter</taxon>
    </lineage>
</organism>
<evidence type="ECO:0000256" key="1">
    <source>
        <dbReference type="SAM" id="MobiDB-lite"/>
    </source>
</evidence>
<dbReference type="Proteomes" id="UP001204798">
    <property type="component" value="Unassembled WGS sequence"/>
</dbReference>
<evidence type="ECO:0000313" key="2">
    <source>
        <dbReference type="EMBL" id="MCS3918803.1"/>
    </source>
</evidence>
<dbReference type="RefSeq" id="WP_259094848.1">
    <property type="nucleotide sequence ID" value="NZ_CP130454.1"/>
</dbReference>
<reference evidence="2 3" key="1">
    <citation type="submission" date="2022-08" db="EMBL/GenBank/DDBJ databases">
        <title>Bacterial and archaeal communities from various locations to study Microbial Dark Matter (Phase II).</title>
        <authorList>
            <person name="Stepanauskas R."/>
        </authorList>
    </citation>
    <scope>NUCLEOTIDE SEQUENCE [LARGE SCALE GENOMIC DNA]</scope>
    <source>
        <strain evidence="2 3">PD1</strain>
    </source>
</reference>
<accession>A0ABT2ELH8</accession>
<gene>
    <name evidence="2" type="ORF">M2350_001203</name>
</gene>
<proteinExistence type="predicted"/>
<dbReference type="EMBL" id="JANUCP010000002">
    <property type="protein sequence ID" value="MCS3918803.1"/>
    <property type="molecule type" value="Genomic_DNA"/>
</dbReference>